<dbReference type="NCBIfam" id="TIGR02532">
    <property type="entry name" value="IV_pilin_GFxxxE"/>
    <property type="match status" value="1"/>
</dbReference>
<keyword evidence="3" id="KW-1133">Transmembrane helix</keyword>
<dbReference type="InterPro" id="IPR045584">
    <property type="entry name" value="Pilin-like"/>
</dbReference>
<accession>A0ABW2EJ61</accession>
<dbReference type="InterPro" id="IPR012902">
    <property type="entry name" value="N_methyl_site"/>
</dbReference>
<proteinExistence type="predicted"/>
<dbReference type="Pfam" id="PF07963">
    <property type="entry name" value="N_methyl"/>
    <property type="match status" value="1"/>
</dbReference>
<evidence type="ECO:0000256" key="2">
    <source>
        <dbReference type="ARBA" id="ARBA00023287"/>
    </source>
</evidence>
<protein>
    <submittedName>
        <fullName evidence="4">Prepilin-type N-terminal cleavage/methylation domain-containing protein</fullName>
    </submittedName>
</protein>
<evidence type="ECO:0000256" key="1">
    <source>
        <dbReference type="ARBA" id="ARBA00004241"/>
    </source>
</evidence>
<dbReference type="SUPFAM" id="SSF54523">
    <property type="entry name" value="Pili subunits"/>
    <property type="match status" value="1"/>
</dbReference>
<evidence type="ECO:0000313" key="4">
    <source>
        <dbReference type="EMBL" id="MFC7062328.1"/>
    </source>
</evidence>
<keyword evidence="3" id="KW-0472">Membrane</keyword>
<feature type="transmembrane region" description="Helical" evidence="3">
    <location>
        <begin position="30"/>
        <end position="55"/>
    </location>
</feature>
<name>A0ABW2EJ61_9BACI</name>
<keyword evidence="5" id="KW-1185">Reference proteome</keyword>
<comment type="caution">
    <text evidence="4">The sequence shown here is derived from an EMBL/GenBank/DDBJ whole genome shotgun (WGS) entry which is preliminary data.</text>
</comment>
<keyword evidence="2" id="KW-0178">Competence</keyword>
<reference evidence="5" key="1">
    <citation type="journal article" date="2019" name="Int. J. Syst. Evol. Microbiol.">
        <title>The Global Catalogue of Microorganisms (GCM) 10K type strain sequencing project: providing services to taxonomists for standard genome sequencing and annotation.</title>
        <authorList>
            <consortium name="The Broad Institute Genomics Platform"/>
            <consortium name="The Broad Institute Genome Sequencing Center for Infectious Disease"/>
            <person name="Wu L."/>
            <person name="Ma J."/>
        </authorList>
    </citation>
    <scope>NUCLEOTIDE SEQUENCE [LARGE SCALE GENOMIC DNA]</scope>
    <source>
        <strain evidence="5">CGMCC 4.1621</strain>
    </source>
</reference>
<dbReference type="EMBL" id="JBHSZV010000026">
    <property type="protein sequence ID" value="MFC7062328.1"/>
    <property type="molecule type" value="Genomic_DNA"/>
</dbReference>
<evidence type="ECO:0000256" key="3">
    <source>
        <dbReference type="SAM" id="Phobius"/>
    </source>
</evidence>
<sequence>MFLNFLQSNNVKFLVNLIIIKINKNRAFTLIEVISVLTILGILLLIAVPSVVGIIEKVEN</sequence>
<gene>
    <name evidence="4" type="ORF">ACFQIC_10705</name>
</gene>
<comment type="subcellular location">
    <subcellularLocation>
        <location evidence="1">Cell surface</location>
    </subcellularLocation>
</comment>
<evidence type="ECO:0000313" key="5">
    <source>
        <dbReference type="Proteomes" id="UP001596410"/>
    </source>
</evidence>
<dbReference type="Proteomes" id="UP001596410">
    <property type="component" value="Unassembled WGS sequence"/>
</dbReference>
<dbReference type="RefSeq" id="WP_390217089.1">
    <property type="nucleotide sequence ID" value="NZ_JBHSZV010000026.1"/>
</dbReference>
<organism evidence="4 5">
    <name type="scientific">Halobacillus seohaensis</name>
    <dbReference type="NCBI Taxonomy" id="447421"/>
    <lineage>
        <taxon>Bacteria</taxon>
        <taxon>Bacillati</taxon>
        <taxon>Bacillota</taxon>
        <taxon>Bacilli</taxon>
        <taxon>Bacillales</taxon>
        <taxon>Bacillaceae</taxon>
        <taxon>Halobacillus</taxon>
    </lineage>
</organism>
<dbReference type="Gene3D" id="3.30.700.10">
    <property type="entry name" value="Glycoprotein, Type 4 Pilin"/>
    <property type="match status" value="1"/>
</dbReference>
<keyword evidence="3" id="KW-0812">Transmembrane</keyword>